<feature type="transmembrane region" description="Helical" evidence="3">
    <location>
        <begin position="168"/>
        <end position="189"/>
    </location>
</feature>
<reference evidence="5 6" key="1">
    <citation type="submission" date="2020-12" db="EMBL/GenBank/DDBJ databases">
        <title>FDA dAtabase for Regulatory Grade micrObial Sequences (FDA-ARGOS): Supporting development and validation of Infectious Disease Dx tests.</title>
        <authorList>
            <person name="Sproer C."/>
            <person name="Gronow S."/>
            <person name="Severitt S."/>
            <person name="Schroder I."/>
            <person name="Tallon L."/>
            <person name="Sadzewicz L."/>
            <person name="Zhao X."/>
            <person name="Boylan J."/>
            <person name="Ott S."/>
            <person name="Bowen H."/>
            <person name="Vavikolanu K."/>
            <person name="Mehta A."/>
            <person name="Aluvathingal J."/>
            <person name="Nadendla S."/>
            <person name="Lowell S."/>
            <person name="Myers T."/>
            <person name="Yan Y."/>
            <person name="Sichtig H."/>
        </authorList>
    </citation>
    <scope>NUCLEOTIDE SEQUENCE [LARGE SCALE GENOMIC DNA]</scope>
    <source>
        <strain evidence="5 6">FDAARGOS_990</strain>
    </source>
</reference>
<sequence length="340" mass="37875">MVTNDTYQGDRDRRSPEIAVVRYGDCQLAAVYGLTDVFRVTNEQLDLLGGDERRVRVSHWEWTGDGVTCTFDSHPGTPHAPTHVIFPPSLVAPELMGESGVLRDWALAQRADGAVLCGLCAGVFVLAETGLLDHRRATTHWAFVDEFARRFPRVRLDASRMVIDEGDVITAAGIMAWLDFALSLVEALFGPSMMIRTSRFMLADAPRTEQLPYMAQLPSTAHQDEVVMRAQETIDRELASSLTLSRLAAVTSTHPRTLQRRFKTATGMTVTQYVQRLRVERANHALATTGDTFEAIARSVGYDDPTTLRRLIHRETGLTPTGYRQRFGAKRMLGDRTGAR</sequence>
<dbReference type="PROSITE" id="PS01124">
    <property type="entry name" value="HTH_ARAC_FAMILY_2"/>
    <property type="match status" value="1"/>
</dbReference>
<keyword evidence="3" id="KW-1133">Transmembrane helix</keyword>
<evidence type="ECO:0000256" key="3">
    <source>
        <dbReference type="SAM" id="Phobius"/>
    </source>
</evidence>
<evidence type="ECO:0000313" key="6">
    <source>
        <dbReference type="Proteomes" id="UP000595374"/>
    </source>
</evidence>
<keyword evidence="3" id="KW-0472">Membrane</keyword>
<evidence type="ECO:0000259" key="4">
    <source>
        <dbReference type="PROSITE" id="PS01124"/>
    </source>
</evidence>
<dbReference type="PANTHER" id="PTHR43130">
    <property type="entry name" value="ARAC-FAMILY TRANSCRIPTIONAL REGULATOR"/>
    <property type="match status" value="1"/>
</dbReference>
<dbReference type="InterPro" id="IPR018060">
    <property type="entry name" value="HTH_AraC"/>
</dbReference>
<dbReference type="Proteomes" id="UP000595374">
    <property type="component" value="Chromosome"/>
</dbReference>
<dbReference type="EMBL" id="CP065989">
    <property type="protein sequence ID" value="QQB15665.1"/>
    <property type="molecule type" value="Genomic_DNA"/>
</dbReference>
<dbReference type="Pfam" id="PF01965">
    <property type="entry name" value="DJ-1_PfpI"/>
    <property type="match status" value="1"/>
</dbReference>
<dbReference type="Gene3D" id="3.40.50.880">
    <property type="match status" value="1"/>
</dbReference>
<dbReference type="SUPFAM" id="SSF46689">
    <property type="entry name" value="Homeodomain-like"/>
    <property type="match status" value="2"/>
</dbReference>
<dbReference type="RefSeq" id="WP_198500611.1">
    <property type="nucleotide sequence ID" value="NZ_CP065989.1"/>
</dbReference>
<keyword evidence="1" id="KW-0805">Transcription regulation</keyword>
<proteinExistence type="predicted"/>
<dbReference type="SMART" id="SM00342">
    <property type="entry name" value="HTH_ARAC"/>
    <property type="match status" value="1"/>
</dbReference>
<dbReference type="InterPro" id="IPR029062">
    <property type="entry name" value="Class_I_gatase-like"/>
</dbReference>
<accession>A0A7T4DJP3</accession>
<dbReference type="Pfam" id="PF12833">
    <property type="entry name" value="HTH_18"/>
    <property type="match status" value="1"/>
</dbReference>
<dbReference type="InterPro" id="IPR009057">
    <property type="entry name" value="Homeodomain-like_sf"/>
</dbReference>
<keyword evidence="2" id="KW-0804">Transcription</keyword>
<evidence type="ECO:0000256" key="1">
    <source>
        <dbReference type="ARBA" id="ARBA00023015"/>
    </source>
</evidence>
<feature type="domain" description="HTH araC/xylS-type" evidence="4">
    <location>
        <begin position="228"/>
        <end position="326"/>
    </location>
</feature>
<evidence type="ECO:0000256" key="2">
    <source>
        <dbReference type="ARBA" id="ARBA00023163"/>
    </source>
</evidence>
<dbReference type="GO" id="GO:0003700">
    <property type="term" value="F:DNA-binding transcription factor activity"/>
    <property type="evidence" value="ECO:0007669"/>
    <property type="project" value="InterPro"/>
</dbReference>
<dbReference type="Gene3D" id="1.10.10.60">
    <property type="entry name" value="Homeodomain-like"/>
    <property type="match status" value="1"/>
</dbReference>
<dbReference type="InterPro" id="IPR002818">
    <property type="entry name" value="DJ-1/PfpI"/>
</dbReference>
<dbReference type="InterPro" id="IPR052158">
    <property type="entry name" value="INH-QAR"/>
</dbReference>
<dbReference type="PANTHER" id="PTHR43130:SF3">
    <property type="entry name" value="HTH-TYPE TRANSCRIPTIONAL REGULATOR RV1931C"/>
    <property type="match status" value="1"/>
</dbReference>
<protein>
    <submittedName>
        <fullName evidence="5">Helix-turn-helix domain-containing protein</fullName>
    </submittedName>
</protein>
<evidence type="ECO:0000313" key="5">
    <source>
        <dbReference type="EMBL" id="QQB15665.1"/>
    </source>
</evidence>
<name>A0A7T4DJP3_9MICO</name>
<dbReference type="AlphaFoldDB" id="A0A7T4DJP3"/>
<keyword evidence="3" id="KW-0812">Transmembrane</keyword>
<gene>
    <name evidence="5" type="ORF">I6H47_07000</name>
</gene>
<organism evidence="5 6">
    <name type="scientific">Brevibacterium casei</name>
    <dbReference type="NCBI Taxonomy" id="33889"/>
    <lineage>
        <taxon>Bacteria</taxon>
        <taxon>Bacillati</taxon>
        <taxon>Actinomycetota</taxon>
        <taxon>Actinomycetes</taxon>
        <taxon>Micrococcales</taxon>
        <taxon>Brevibacteriaceae</taxon>
        <taxon>Brevibacterium</taxon>
    </lineage>
</organism>
<dbReference type="GO" id="GO:0043565">
    <property type="term" value="F:sequence-specific DNA binding"/>
    <property type="evidence" value="ECO:0007669"/>
    <property type="project" value="InterPro"/>
</dbReference>
<dbReference type="SUPFAM" id="SSF52317">
    <property type="entry name" value="Class I glutamine amidotransferase-like"/>
    <property type="match status" value="1"/>
</dbReference>